<evidence type="ECO:0000256" key="8">
    <source>
        <dbReference type="ARBA" id="ARBA00022573"/>
    </source>
</evidence>
<evidence type="ECO:0000256" key="2">
    <source>
        <dbReference type="ARBA" id="ARBA00004651"/>
    </source>
</evidence>
<evidence type="ECO:0000256" key="11">
    <source>
        <dbReference type="ARBA" id="ARBA00022842"/>
    </source>
</evidence>
<keyword evidence="7 19" id="KW-1003">Cell membrane</keyword>
<comment type="catalytic activity">
    <reaction evidence="17 19">
        <text>alpha-ribazole + adenosylcob(III)inamide-GDP = adenosylcob(III)alamin + GMP + H(+)</text>
        <dbReference type="Rhea" id="RHEA:16049"/>
        <dbReference type="ChEBI" id="CHEBI:10329"/>
        <dbReference type="ChEBI" id="CHEBI:15378"/>
        <dbReference type="ChEBI" id="CHEBI:18408"/>
        <dbReference type="ChEBI" id="CHEBI:58115"/>
        <dbReference type="ChEBI" id="CHEBI:60487"/>
        <dbReference type="EC" id="2.7.8.26"/>
    </reaction>
</comment>
<evidence type="ECO:0000256" key="10">
    <source>
        <dbReference type="ARBA" id="ARBA00022692"/>
    </source>
</evidence>
<dbReference type="GO" id="GO:0008818">
    <property type="term" value="F:cobalamin 5'-phosphate synthase activity"/>
    <property type="evidence" value="ECO:0007669"/>
    <property type="project" value="UniProtKB-UniRule"/>
</dbReference>
<dbReference type="HAMAP" id="MF_00719">
    <property type="entry name" value="CobS"/>
    <property type="match status" value="1"/>
</dbReference>
<comment type="similarity">
    <text evidence="4 19">Belongs to the CobS family.</text>
</comment>
<feature type="transmembrane region" description="Helical" evidence="19">
    <location>
        <begin position="39"/>
        <end position="61"/>
    </location>
</feature>
<dbReference type="InterPro" id="IPR003805">
    <property type="entry name" value="CobS"/>
</dbReference>
<dbReference type="GO" id="GO:0005886">
    <property type="term" value="C:plasma membrane"/>
    <property type="evidence" value="ECO:0007669"/>
    <property type="project" value="UniProtKB-SubCell"/>
</dbReference>
<feature type="transmembrane region" description="Helical" evidence="19">
    <location>
        <begin position="211"/>
        <end position="230"/>
    </location>
</feature>
<evidence type="ECO:0000256" key="16">
    <source>
        <dbReference type="ARBA" id="ARBA00032853"/>
    </source>
</evidence>
<comment type="cofactor">
    <cofactor evidence="1 19">
        <name>Mg(2+)</name>
        <dbReference type="ChEBI" id="CHEBI:18420"/>
    </cofactor>
</comment>
<reference evidence="20 21" key="1">
    <citation type="submission" date="2016-10" db="EMBL/GenBank/DDBJ databases">
        <authorList>
            <person name="de Groot N.N."/>
        </authorList>
    </citation>
    <scope>NUCLEOTIDE SEQUENCE [LARGE SCALE GENOMIC DNA]</scope>
    <source>
        <strain evidence="20 21">DSM 21800</strain>
    </source>
</reference>
<evidence type="ECO:0000256" key="19">
    <source>
        <dbReference type="HAMAP-Rule" id="MF_00719"/>
    </source>
</evidence>
<protein>
    <recommendedName>
        <fullName evidence="6 19">Adenosylcobinamide-GDP ribazoletransferase</fullName>
        <ecNumber evidence="5 19">2.7.8.26</ecNumber>
    </recommendedName>
    <alternativeName>
        <fullName evidence="16 19">Cobalamin synthase</fullName>
    </alternativeName>
    <alternativeName>
        <fullName evidence="15 19">Cobalamin-5'-phosphate synthase</fullName>
    </alternativeName>
</protein>
<comment type="catalytic activity">
    <reaction evidence="18 19">
        <text>alpha-ribazole 5'-phosphate + adenosylcob(III)inamide-GDP = adenosylcob(III)alamin 5'-phosphate + GMP + H(+)</text>
        <dbReference type="Rhea" id="RHEA:23560"/>
        <dbReference type="ChEBI" id="CHEBI:15378"/>
        <dbReference type="ChEBI" id="CHEBI:57918"/>
        <dbReference type="ChEBI" id="CHEBI:58115"/>
        <dbReference type="ChEBI" id="CHEBI:60487"/>
        <dbReference type="ChEBI" id="CHEBI:60493"/>
        <dbReference type="EC" id="2.7.8.26"/>
    </reaction>
</comment>
<evidence type="ECO:0000256" key="15">
    <source>
        <dbReference type="ARBA" id="ARBA00032605"/>
    </source>
</evidence>
<evidence type="ECO:0000256" key="14">
    <source>
        <dbReference type="ARBA" id="ARBA00025228"/>
    </source>
</evidence>
<keyword evidence="8 19" id="KW-0169">Cobalamin biosynthesis</keyword>
<evidence type="ECO:0000313" key="20">
    <source>
        <dbReference type="EMBL" id="SDT32908.1"/>
    </source>
</evidence>
<evidence type="ECO:0000256" key="3">
    <source>
        <dbReference type="ARBA" id="ARBA00004663"/>
    </source>
</evidence>
<evidence type="ECO:0000256" key="4">
    <source>
        <dbReference type="ARBA" id="ARBA00010561"/>
    </source>
</evidence>
<keyword evidence="10 19" id="KW-0812">Transmembrane</keyword>
<dbReference type="EC" id="2.7.8.26" evidence="5 19"/>
<evidence type="ECO:0000256" key="13">
    <source>
        <dbReference type="ARBA" id="ARBA00023136"/>
    </source>
</evidence>
<evidence type="ECO:0000256" key="12">
    <source>
        <dbReference type="ARBA" id="ARBA00022989"/>
    </source>
</evidence>
<comment type="pathway">
    <text evidence="3 19">Cofactor biosynthesis; adenosylcobalamin biosynthesis; adenosylcobalamin from cob(II)yrinate a,c-diamide: step 7/7.</text>
</comment>
<proteinExistence type="inferred from homology"/>
<feature type="transmembrane region" description="Helical" evidence="19">
    <location>
        <begin position="176"/>
        <end position="199"/>
    </location>
</feature>
<gene>
    <name evidence="19" type="primary">cobS</name>
    <name evidence="20" type="ORF">SAMN04489812_5214</name>
</gene>
<dbReference type="AlphaFoldDB" id="A0A1H1ZGQ2"/>
<dbReference type="PANTHER" id="PTHR34148:SF1">
    <property type="entry name" value="ADENOSYLCOBINAMIDE-GDP RIBAZOLETRANSFERASE"/>
    <property type="match status" value="1"/>
</dbReference>
<evidence type="ECO:0000256" key="6">
    <source>
        <dbReference type="ARBA" id="ARBA00015850"/>
    </source>
</evidence>
<evidence type="ECO:0000313" key="21">
    <source>
        <dbReference type="Proteomes" id="UP000199103"/>
    </source>
</evidence>
<evidence type="ECO:0000256" key="9">
    <source>
        <dbReference type="ARBA" id="ARBA00022679"/>
    </source>
</evidence>
<keyword evidence="12 19" id="KW-1133">Transmembrane helix</keyword>
<feature type="transmembrane region" description="Helical" evidence="19">
    <location>
        <begin position="145"/>
        <end position="164"/>
    </location>
</feature>
<dbReference type="STRING" id="630515.SAMN04489812_5214"/>
<name>A0A1H1ZGQ2_9ACTN</name>
<dbReference type="GO" id="GO:0051073">
    <property type="term" value="F:adenosylcobinamide-GDP ribazoletransferase activity"/>
    <property type="evidence" value="ECO:0007669"/>
    <property type="project" value="UniProtKB-UniRule"/>
</dbReference>
<keyword evidence="21" id="KW-1185">Reference proteome</keyword>
<feature type="transmembrane region" description="Helical" evidence="19">
    <location>
        <begin position="117"/>
        <end position="139"/>
    </location>
</feature>
<sequence length="268" mass="26628">MAITAGGGRRLLDALAASAGLLTVFPVRPRPIDATLARGMIMLAPLAVVPVAVITAALTWLARLAGLPAPAAGLIGVAAAALGTRAFHLDGLSDTVDALGSGWDRQKALDIMKRGDIGPMGVLAMIIVVGLQAVSFGTLADDLRGAVAVAMIICLSRSALVICCARPVPPARQGGLGALVAGSLGWPTVLIIVTVAIALGGVVVGPWGGTGIVGGLLAVAAALAVVAGLVRHAVRRFGGVTGDVMGASVEIGATVIAVLSLIDYRVLP</sequence>
<accession>A0A1H1ZGQ2</accession>
<keyword evidence="9 19" id="KW-0808">Transferase</keyword>
<dbReference type="EMBL" id="LT629772">
    <property type="protein sequence ID" value="SDT32908.1"/>
    <property type="molecule type" value="Genomic_DNA"/>
</dbReference>
<evidence type="ECO:0000256" key="1">
    <source>
        <dbReference type="ARBA" id="ARBA00001946"/>
    </source>
</evidence>
<keyword evidence="13 19" id="KW-0472">Membrane</keyword>
<evidence type="ECO:0000256" key="18">
    <source>
        <dbReference type="ARBA" id="ARBA00049504"/>
    </source>
</evidence>
<dbReference type="PANTHER" id="PTHR34148">
    <property type="entry name" value="ADENOSYLCOBINAMIDE-GDP RIBAZOLETRANSFERASE"/>
    <property type="match status" value="1"/>
</dbReference>
<dbReference type="Pfam" id="PF02654">
    <property type="entry name" value="CobS"/>
    <property type="match status" value="1"/>
</dbReference>
<evidence type="ECO:0000256" key="7">
    <source>
        <dbReference type="ARBA" id="ARBA00022475"/>
    </source>
</evidence>
<dbReference type="Proteomes" id="UP000199103">
    <property type="component" value="Chromosome I"/>
</dbReference>
<comment type="function">
    <text evidence="14 19">Joins adenosylcobinamide-GDP and alpha-ribazole to generate adenosylcobalamin (Ado-cobalamin). Also synthesizes adenosylcobalamin 5'-phosphate from adenosylcobinamide-GDP and alpha-ribazole 5'-phosphate.</text>
</comment>
<dbReference type="UniPathway" id="UPA00148">
    <property type="reaction ID" value="UER00238"/>
</dbReference>
<dbReference type="RefSeq" id="WP_091529037.1">
    <property type="nucleotide sequence ID" value="NZ_LT629772.1"/>
</dbReference>
<keyword evidence="11 19" id="KW-0460">Magnesium</keyword>
<feature type="transmembrane region" description="Helical" evidence="19">
    <location>
        <begin position="242"/>
        <end position="262"/>
    </location>
</feature>
<organism evidence="20 21">
    <name type="scientific">Microlunatus soli</name>
    <dbReference type="NCBI Taxonomy" id="630515"/>
    <lineage>
        <taxon>Bacteria</taxon>
        <taxon>Bacillati</taxon>
        <taxon>Actinomycetota</taxon>
        <taxon>Actinomycetes</taxon>
        <taxon>Propionibacteriales</taxon>
        <taxon>Propionibacteriaceae</taxon>
        <taxon>Microlunatus</taxon>
    </lineage>
</organism>
<dbReference type="GO" id="GO:0009236">
    <property type="term" value="P:cobalamin biosynthetic process"/>
    <property type="evidence" value="ECO:0007669"/>
    <property type="project" value="UniProtKB-UniRule"/>
</dbReference>
<comment type="subcellular location">
    <subcellularLocation>
        <location evidence="2 19">Cell membrane</location>
        <topology evidence="2 19">Multi-pass membrane protein</topology>
    </subcellularLocation>
</comment>
<dbReference type="OrthoDB" id="9794223at2"/>
<evidence type="ECO:0000256" key="17">
    <source>
        <dbReference type="ARBA" id="ARBA00048623"/>
    </source>
</evidence>
<evidence type="ECO:0000256" key="5">
    <source>
        <dbReference type="ARBA" id="ARBA00013200"/>
    </source>
</evidence>